<reference evidence="4" key="1">
    <citation type="submission" date="2012-06" db="EMBL/GenBank/DDBJ databases">
        <title>The complete genome of Flexibacter litoralis DSM 6794.</title>
        <authorList>
            <person name="Lucas S."/>
            <person name="Copeland A."/>
            <person name="Lapidus A."/>
            <person name="Glavina del Rio T."/>
            <person name="Dalin E."/>
            <person name="Tice H."/>
            <person name="Bruce D."/>
            <person name="Goodwin L."/>
            <person name="Pitluck S."/>
            <person name="Peters L."/>
            <person name="Ovchinnikova G."/>
            <person name="Lu M."/>
            <person name="Kyrpides N."/>
            <person name="Mavromatis K."/>
            <person name="Ivanova N."/>
            <person name="Brettin T."/>
            <person name="Detter J.C."/>
            <person name="Han C."/>
            <person name="Larimer F."/>
            <person name="Land M."/>
            <person name="Hauser L."/>
            <person name="Markowitz V."/>
            <person name="Cheng J.-F."/>
            <person name="Hugenholtz P."/>
            <person name="Woyke T."/>
            <person name="Wu D."/>
            <person name="Spring S."/>
            <person name="Lang E."/>
            <person name="Kopitz M."/>
            <person name="Brambilla E."/>
            <person name="Klenk H.-P."/>
            <person name="Eisen J.A."/>
        </authorList>
    </citation>
    <scope>NUCLEOTIDE SEQUENCE [LARGE SCALE GENOMIC DNA]</scope>
    <source>
        <strain evidence="4">ATCC 23117 / DSM 6794 / NBRC 15988 / NCIMB 1366 / Sio-4</strain>
    </source>
</reference>
<evidence type="ECO:0000256" key="1">
    <source>
        <dbReference type="SAM" id="MobiDB-lite"/>
    </source>
</evidence>
<keyword evidence="2" id="KW-0472">Membrane</keyword>
<keyword evidence="2" id="KW-0812">Transmembrane</keyword>
<feature type="compositionally biased region" description="Basic and acidic residues" evidence="1">
    <location>
        <begin position="170"/>
        <end position="188"/>
    </location>
</feature>
<dbReference type="AlphaFoldDB" id="I4AKG5"/>
<dbReference type="OrthoDB" id="9971544at2"/>
<gene>
    <name evidence="3" type="ordered locus">Fleli_2067</name>
</gene>
<proteinExistence type="predicted"/>
<keyword evidence="2" id="KW-1133">Transmembrane helix</keyword>
<dbReference type="HOGENOM" id="CLU_1400681_0_0_10"/>
<dbReference type="RefSeq" id="WP_014797897.1">
    <property type="nucleotide sequence ID" value="NC_018018.1"/>
</dbReference>
<sequence length="194" mass="22893">MRYLFSYIYIFLFSVVLIGFYSCTNSKTEEKNTVALAAVNWNDTTTMGKVINDYYKDSVFKAGKIAMKIRDPFINSKLPYQHLQLHKVLRPQFKRASSTIGYMPVLMMGLSDSAIVDFQITWTQIAPTDSTGKFVVTDVFLQRIGKEFRYEWVKEEEYWIRKNIEMSEENRKNEKRQKIDPKRLKKVQENNVIQ</sequence>
<feature type="transmembrane region" description="Helical" evidence="2">
    <location>
        <begin position="6"/>
        <end position="23"/>
    </location>
</feature>
<protein>
    <recommendedName>
        <fullName evidence="5">Lipoprotein</fullName>
    </recommendedName>
</protein>
<evidence type="ECO:0000313" key="3">
    <source>
        <dbReference type="EMBL" id="AFM04450.1"/>
    </source>
</evidence>
<dbReference type="KEGG" id="fli:Fleli_2067"/>
<evidence type="ECO:0008006" key="5">
    <source>
        <dbReference type="Google" id="ProtNLM"/>
    </source>
</evidence>
<keyword evidence="4" id="KW-1185">Reference proteome</keyword>
<dbReference type="Proteomes" id="UP000006054">
    <property type="component" value="Chromosome"/>
</dbReference>
<evidence type="ECO:0000313" key="4">
    <source>
        <dbReference type="Proteomes" id="UP000006054"/>
    </source>
</evidence>
<name>I4AKG5_BERLS</name>
<evidence type="ECO:0000256" key="2">
    <source>
        <dbReference type="SAM" id="Phobius"/>
    </source>
</evidence>
<organism evidence="3 4">
    <name type="scientific">Bernardetia litoralis (strain ATCC 23117 / DSM 6794 / NBRC 15988 / NCIMB 1366 / Fx l1 / Sio-4)</name>
    <name type="common">Flexibacter litoralis</name>
    <dbReference type="NCBI Taxonomy" id="880071"/>
    <lineage>
        <taxon>Bacteria</taxon>
        <taxon>Pseudomonadati</taxon>
        <taxon>Bacteroidota</taxon>
        <taxon>Cytophagia</taxon>
        <taxon>Cytophagales</taxon>
        <taxon>Bernardetiaceae</taxon>
        <taxon>Bernardetia</taxon>
    </lineage>
</organism>
<feature type="region of interest" description="Disordered" evidence="1">
    <location>
        <begin position="170"/>
        <end position="194"/>
    </location>
</feature>
<dbReference type="EMBL" id="CP003345">
    <property type="protein sequence ID" value="AFM04450.1"/>
    <property type="molecule type" value="Genomic_DNA"/>
</dbReference>
<accession>I4AKG5</accession>
<dbReference type="PROSITE" id="PS51257">
    <property type="entry name" value="PROKAR_LIPOPROTEIN"/>
    <property type="match status" value="1"/>
</dbReference>